<reference evidence="2" key="3">
    <citation type="submission" date="2020-12" db="UniProtKB">
        <authorList>
            <consortium name="EnsemblPlants"/>
        </authorList>
    </citation>
    <scope>IDENTIFICATION</scope>
</reference>
<dbReference type="AlphaFoldDB" id="A0A2K1KTZ8"/>
<reference evidence="1 3" key="2">
    <citation type="journal article" date="2018" name="Plant J.">
        <title>The Physcomitrella patens chromosome-scale assembly reveals moss genome structure and evolution.</title>
        <authorList>
            <person name="Lang D."/>
            <person name="Ullrich K.K."/>
            <person name="Murat F."/>
            <person name="Fuchs J."/>
            <person name="Jenkins J."/>
            <person name="Haas F.B."/>
            <person name="Piednoel M."/>
            <person name="Gundlach H."/>
            <person name="Van Bel M."/>
            <person name="Meyberg R."/>
            <person name="Vives C."/>
            <person name="Morata J."/>
            <person name="Symeonidi A."/>
            <person name="Hiss M."/>
            <person name="Muchero W."/>
            <person name="Kamisugi Y."/>
            <person name="Saleh O."/>
            <person name="Blanc G."/>
            <person name="Decker E.L."/>
            <person name="van Gessel N."/>
            <person name="Grimwood J."/>
            <person name="Hayes R.D."/>
            <person name="Graham S.W."/>
            <person name="Gunter L.E."/>
            <person name="McDaniel S.F."/>
            <person name="Hoernstein S.N.W."/>
            <person name="Larsson A."/>
            <person name="Li F.W."/>
            <person name="Perroud P.F."/>
            <person name="Phillips J."/>
            <person name="Ranjan P."/>
            <person name="Rokshar D.S."/>
            <person name="Rothfels C.J."/>
            <person name="Schneider L."/>
            <person name="Shu S."/>
            <person name="Stevenson D.W."/>
            <person name="Thummler F."/>
            <person name="Tillich M."/>
            <person name="Villarreal Aguilar J.C."/>
            <person name="Widiez T."/>
            <person name="Wong G.K."/>
            <person name="Wymore A."/>
            <person name="Zhang Y."/>
            <person name="Zimmer A.D."/>
            <person name="Quatrano R.S."/>
            <person name="Mayer K.F.X."/>
            <person name="Goodstein D."/>
            <person name="Casacuberta J.M."/>
            <person name="Vandepoele K."/>
            <person name="Reski R."/>
            <person name="Cuming A.C."/>
            <person name="Tuskan G.A."/>
            <person name="Maumus F."/>
            <person name="Salse J."/>
            <person name="Schmutz J."/>
            <person name="Rensing S.A."/>
        </authorList>
    </citation>
    <scope>NUCLEOTIDE SEQUENCE [LARGE SCALE GENOMIC DNA]</scope>
    <source>
        <strain evidence="2 3">cv. Gransden 2004</strain>
    </source>
</reference>
<accession>A0A2K1KTZ8</accession>
<dbReference type="EnsemblPlants" id="Pp3c3_10949V3.1">
    <property type="protein sequence ID" value="Pp3c3_10949V3.1"/>
    <property type="gene ID" value="Pp3c3_10949"/>
</dbReference>
<keyword evidence="3" id="KW-1185">Reference proteome</keyword>
<evidence type="ECO:0000313" key="1">
    <source>
        <dbReference type="EMBL" id="PNR57264.1"/>
    </source>
</evidence>
<dbReference type="InParanoid" id="A0A2K1KTZ8"/>
<dbReference type="Proteomes" id="UP000006727">
    <property type="component" value="Chromosome 3"/>
</dbReference>
<proteinExistence type="predicted"/>
<gene>
    <name evidence="1" type="ORF">PHYPA_004258</name>
</gene>
<name>A0A2K1KTZ8_PHYPA</name>
<evidence type="ECO:0000313" key="3">
    <source>
        <dbReference type="Proteomes" id="UP000006727"/>
    </source>
</evidence>
<reference evidence="1 3" key="1">
    <citation type="journal article" date="2008" name="Science">
        <title>The Physcomitrella genome reveals evolutionary insights into the conquest of land by plants.</title>
        <authorList>
            <person name="Rensing S."/>
            <person name="Lang D."/>
            <person name="Zimmer A."/>
            <person name="Terry A."/>
            <person name="Salamov A."/>
            <person name="Shapiro H."/>
            <person name="Nishiyama T."/>
            <person name="Perroud P.-F."/>
            <person name="Lindquist E."/>
            <person name="Kamisugi Y."/>
            <person name="Tanahashi T."/>
            <person name="Sakakibara K."/>
            <person name="Fujita T."/>
            <person name="Oishi K."/>
            <person name="Shin-I T."/>
            <person name="Kuroki Y."/>
            <person name="Toyoda A."/>
            <person name="Suzuki Y."/>
            <person name="Hashimoto A."/>
            <person name="Yamaguchi K."/>
            <person name="Sugano A."/>
            <person name="Kohara Y."/>
            <person name="Fujiyama A."/>
            <person name="Anterola A."/>
            <person name="Aoki S."/>
            <person name="Ashton N."/>
            <person name="Barbazuk W.B."/>
            <person name="Barker E."/>
            <person name="Bennetzen J."/>
            <person name="Bezanilla M."/>
            <person name="Blankenship R."/>
            <person name="Cho S.H."/>
            <person name="Dutcher S."/>
            <person name="Estelle M."/>
            <person name="Fawcett J.A."/>
            <person name="Gundlach H."/>
            <person name="Hanada K."/>
            <person name="Heyl A."/>
            <person name="Hicks K.A."/>
            <person name="Hugh J."/>
            <person name="Lohr M."/>
            <person name="Mayer K."/>
            <person name="Melkozernov A."/>
            <person name="Murata T."/>
            <person name="Nelson D."/>
            <person name="Pils B."/>
            <person name="Prigge M."/>
            <person name="Reiss B."/>
            <person name="Renner T."/>
            <person name="Rombauts S."/>
            <person name="Rushton P."/>
            <person name="Sanderfoot A."/>
            <person name="Schween G."/>
            <person name="Shiu S.-H."/>
            <person name="Stueber K."/>
            <person name="Theodoulou F.L."/>
            <person name="Tu H."/>
            <person name="Van de Peer Y."/>
            <person name="Verrier P.J."/>
            <person name="Waters E."/>
            <person name="Wood A."/>
            <person name="Yang L."/>
            <person name="Cove D."/>
            <person name="Cuming A."/>
            <person name="Hasebe M."/>
            <person name="Lucas S."/>
            <person name="Mishler D.B."/>
            <person name="Reski R."/>
            <person name="Grigoriev I."/>
            <person name="Quatrano R.S."/>
            <person name="Boore J.L."/>
        </authorList>
    </citation>
    <scope>NUCLEOTIDE SEQUENCE [LARGE SCALE GENOMIC DNA]</scope>
    <source>
        <strain evidence="2 3">cv. Gransden 2004</strain>
    </source>
</reference>
<sequence>MASPLGAFFFCFIRPLSLNGSVFAGLRRRTSSNANQPTFKSRTRLLSKSADVSRNRWSWTRMMILQQAGVRFINIY</sequence>
<organism evidence="1">
    <name type="scientific">Physcomitrium patens</name>
    <name type="common">Spreading-leaved earth moss</name>
    <name type="synonym">Physcomitrella patens</name>
    <dbReference type="NCBI Taxonomy" id="3218"/>
    <lineage>
        <taxon>Eukaryota</taxon>
        <taxon>Viridiplantae</taxon>
        <taxon>Streptophyta</taxon>
        <taxon>Embryophyta</taxon>
        <taxon>Bryophyta</taxon>
        <taxon>Bryophytina</taxon>
        <taxon>Bryopsida</taxon>
        <taxon>Funariidae</taxon>
        <taxon>Funariales</taxon>
        <taxon>Funariaceae</taxon>
        <taxon>Physcomitrium</taxon>
    </lineage>
</organism>
<dbReference type="EMBL" id="ABEU02000003">
    <property type="protein sequence ID" value="PNR57264.1"/>
    <property type="molecule type" value="Genomic_DNA"/>
</dbReference>
<protein>
    <submittedName>
        <fullName evidence="1 2">Uncharacterized protein</fullName>
    </submittedName>
</protein>
<evidence type="ECO:0000313" key="2">
    <source>
        <dbReference type="EnsemblPlants" id="Pp3c3_10949V3.1"/>
    </source>
</evidence>
<dbReference type="Gramene" id="Pp3c3_10949V3.1">
    <property type="protein sequence ID" value="Pp3c3_10949V3.1"/>
    <property type="gene ID" value="Pp3c3_10949"/>
</dbReference>